<dbReference type="Proteomes" id="UP001159405">
    <property type="component" value="Unassembled WGS sequence"/>
</dbReference>
<sequence>MNFDRAAAYAKQKDSLKKEFDMFFGSLPGYVILATVAPRDICRFLVFTDKDGKNQVHRNDCRPRDYNSCCRHKGEKGKYDCGCSVRLSYKTLASYIGKLQNIFHSLGRDGEWDKRLGLENPAADKSVKDLLRLVTVEQLQARLKPKQAIPFFVDKLTQLCLHLDRKLRHAERAIDRFAIARDKAYFKLAFFSGDQPGDLG</sequence>
<dbReference type="EMBL" id="CALNXK010000169">
    <property type="protein sequence ID" value="CAH3172076.1"/>
    <property type="molecule type" value="Genomic_DNA"/>
</dbReference>
<keyword evidence="4" id="KW-0238">DNA-binding</keyword>
<evidence type="ECO:0000313" key="9">
    <source>
        <dbReference type="Proteomes" id="UP001159405"/>
    </source>
</evidence>
<dbReference type="PANTHER" id="PTHR31165:SF2">
    <property type="entry name" value="ALOG DOMAIN-CONTAINING PROTEIN"/>
    <property type="match status" value="1"/>
</dbReference>
<comment type="subcellular location">
    <subcellularLocation>
        <location evidence="1">Nucleus</location>
    </subcellularLocation>
</comment>
<dbReference type="PANTHER" id="PTHR31165">
    <property type="entry name" value="PROTEIN G1-LIKE2"/>
    <property type="match status" value="1"/>
</dbReference>
<evidence type="ECO:0000256" key="5">
    <source>
        <dbReference type="ARBA" id="ARBA00023163"/>
    </source>
</evidence>
<dbReference type="PROSITE" id="PS51697">
    <property type="entry name" value="ALOG"/>
    <property type="match status" value="1"/>
</dbReference>
<feature type="domain" description="ALOG" evidence="7">
    <location>
        <begin position="8"/>
        <end position="150"/>
    </location>
</feature>
<keyword evidence="6" id="KW-0539">Nucleus</keyword>
<evidence type="ECO:0000259" key="7">
    <source>
        <dbReference type="PROSITE" id="PS51697"/>
    </source>
</evidence>
<dbReference type="InterPro" id="IPR040222">
    <property type="entry name" value="ALOG"/>
</dbReference>
<proteinExistence type="inferred from homology"/>
<keyword evidence="9" id="KW-1185">Reference proteome</keyword>
<accession>A0ABN8QZZ3</accession>
<dbReference type="Pfam" id="PF04852">
    <property type="entry name" value="ALOG_dom"/>
    <property type="match status" value="1"/>
</dbReference>
<evidence type="ECO:0000256" key="3">
    <source>
        <dbReference type="ARBA" id="ARBA00023015"/>
    </source>
</evidence>
<evidence type="ECO:0000256" key="2">
    <source>
        <dbReference type="ARBA" id="ARBA00010308"/>
    </source>
</evidence>
<evidence type="ECO:0000313" key="8">
    <source>
        <dbReference type="EMBL" id="CAH3172076.1"/>
    </source>
</evidence>
<organism evidence="8 9">
    <name type="scientific">Porites lobata</name>
    <dbReference type="NCBI Taxonomy" id="104759"/>
    <lineage>
        <taxon>Eukaryota</taxon>
        <taxon>Metazoa</taxon>
        <taxon>Cnidaria</taxon>
        <taxon>Anthozoa</taxon>
        <taxon>Hexacorallia</taxon>
        <taxon>Scleractinia</taxon>
        <taxon>Fungiina</taxon>
        <taxon>Poritidae</taxon>
        <taxon>Porites</taxon>
    </lineage>
</organism>
<gene>
    <name evidence="8" type="ORF">PLOB_00012340</name>
</gene>
<reference evidence="8 9" key="1">
    <citation type="submission" date="2022-05" db="EMBL/GenBank/DDBJ databases">
        <authorList>
            <consortium name="Genoscope - CEA"/>
            <person name="William W."/>
        </authorList>
    </citation>
    <scope>NUCLEOTIDE SEQUENCE [LARGE SCALE GENOMIC DNA]</scope>
</reference>
<evidence type="ECO:0000256" key="1">
    <source>
        <dbReference type="ARBA" id="ARBA00004123"/>
    </source>
</evidence>
<dbReference type="InterPro" id="IPR006936">
    <property type="entry name" value="ALOG_dom"/>
</dbReference>
<evidence type="ECO:0000256" key="6">
    <source>
        <dbReference type="ARBA" id="ARBA00023242"/>
    </source>
</evidence>
<evidence type="ECO:0000256" key="4">
    <source>
        <dbReference type="ARBA" id="ARBA00023125"/>
    </source>
</evidence>
<name>A0ABN8QZZ3_9CNID</name>
<comment type="similarity">
    <text evidence="2">Belongs to the plant homeotic and developmental regulators ALOG protein family.</text>
</comment>
<keyword evidence="3" id="KW-0805">Transcription regulation</keyword>
<comment type="caution">
    <text evidence="8">The sequence shown here is derived from an EMBL/GenBank/DDBJ whole genome shotgun (WGS) entry which is preliminary data.</text>
</comment>
<protein>
    <recommendedName>
        <fullName evidence="7">ALOG domain-containing protein</fullName>
    </recommendedName>
</protein>
<keyword evidence="5" id="KW-0804">Transcription</keyword>